<dbReference type="InterPro" id="IPR041399">
    <property type="entry name" value="Catalase_large_C"/>
</dbReference>
<dbReference type="CDD" id="cd08155">
    <property type="entry name" value="catalase_clade_2"/>
    <property type="match status" value="1"/>
</dbReference>
<sequence length="714" mass="79391">MENLQDEKQRDLTINKSDGTNKYLTTNQGVSINDDNNSLKAGERGPSLLEDFILREKITHFDHERIPERIVHARGSGAHGFFEVTNPIPQFTKAGFLSETGIKTPVFTRFSTVAGSRGSTDLARDVRGFSVKFYTQEGVYDLVGNNVPVFFIQDAMKFPDLVHAVKPEPHNEMPQAASAHDTFWDFISLMPESMHMIMWVMSDRAIPRSYRMMEGFGVHTFRLINDIGEATFVKFHWKPKLGTHAVLWDEAQKISGKNPDFHREDLWEAIEMGNFPEWELGVQLIPVADENKYEFDLLDPTKLVPEELVPVTIVGRMVLNRNPDNFFAETEQIAFHPGHVVPGIDFSNDPLLQGRLFSYTDTQLSRLGSPNFHEIPINRSVAPVHNNQRDGQMRQEINVGRVSYHPNSLGGGCPYQAAVAQGGFSSFEERIDAHKIRQRSDSFSDHFSQAKLFFNSQTDTEKSHIVKALRFELGKVETMAIRVRMLGLLSQVDQQLAAKVAEGLGMSVPPKPEMPMNHGVSPEQEATASQEPKAVEQSVRASDALTMLRNPTNTPTIASRKVAIICNDGVSESSVMNMKSALIKQDAKGLVVAPHLGTIVTDTDGAIAVDFSFLTASSVLFDAVYIADGQGLNELSENEDVQEFLNDAYKHCKVIGADGEAVALVSSAPFAAKITNEDNGLVFSSEPGSAAFTQEFTAAMAQHRFWDREENLFN</sequence>
<feature type="cross-link" description="3'-histidyl-3-tyrosine (His-Tyr)" evidence="14">
    <location>
        <begin position="336"/>
        <end position="359"/>
    </location>
</feature>
<dbReference type="PROSITE" id="PS00437">
    <property type="entry name" value="CATALASE_1"/>
    <property type="match status" value="1"/>
</dbReference>
<evidence type="ECO:0000313" key="17">
    <source>
        <dbReference type="EMBL" id="AWI26792.1"/>
    </source>
</evidence>
<evidence type="ECO:0000256" key="6">
    <source>
        <dbReference type="ARBA" id="ARBA00022723"/>
    </source>
</evidence>
<evidence type="ECO:0000256" key="5">
    <source>
        <dbReference type="ARBA" id="ARBA00022617"/>
    </source>
</evidence>
<organism evidence="17 18">
    <name type="scientific">Flavobacterium pallidum</name>
    <dbReference type="NCBI Taxonomy" id="2172098"/>
    <lineage>
        <taxon>Bacteria</taxon>
        <taxon>Pseudomonadati</taxon>
        <taxon>Bacteroidota</taxon>
        <taxon>Flavobacteriia</taxon>
        <taxon>Flavobacteriales</taxon>
        <taxon>Flavobacteriaceae</taxon>
        <taxon>Flavobacterium</taxon>
    </lineage>
</organism>
<dbReference type="InterPro" id="IPR011614">
    <property type="entry name" value="Catalase_core"/>
</dbReference>
<dbReference type="EC" id="1.11.1.6" evidence="3 10"/>
<feature type="binding site" description="axial binding residue" evidence="12">
    <location>
        <position position="359"/>
    </location>
    <ligand>
        <name>heme</name>
        <dbReference type="ChEBI" id="CHEBI:30413"/>
    </ligand>
    <ligandPart>
        <name>Fe</name>
        <dbReference type="ChEBI" id="CHEBI:18248"/>
    </ligandPart>
</feature>
<evidence type="ECO:0000256" key="2">
    <source>
        <dbReference type="ARBA" id="ARBA00010660"/>
    </source>
</evidence>
<dbReference type="PRINTS" id="PR00067">
    <property type="entry name" value="CATALASE"/>
</dbReference>
<dbReference type="PROSITE" id="PS51402">
    <property type="entry name" value="CATALASE_3"/>
    <property type="match status" value="1"/>
</dbReference>
<evidence type="ECO:0000256" key="8">
    <source>
        <dbReference type="ARBA" id="ARBA00023004"/>
    </source>
</evidence>
<feature type="binding site" evidence="13">
    <location>
        <position position="109"/>
    </location>
    <ligand>
        <name>heme</name>
        <dbReference type="ChEBI" id="CHEBI:30413"/>
    </ligand>
</feature>
<dbReference type="KEGG" id="fpal:HYN49_13290"/>
<keyword evidence="8 10" id="KW-0408">Iron</keyword>
<dbReference type="RefSeq" id="WP_108904569.1">
    <property type="nucleotide sequence ID" value="NZ_CP029187.1"/>
</dbReference>
<evidence type="ECO:0000256" key="1">
    <source>
        <dbReference type="ARBA" id="ARBA00001971"/>
    </source>
</evidence>
<dbReference type="SUPFAM" id="SSF56634">
    <property type="entry name" value="Heme-dependent catalase-like"/>
    <property type="match status" value="1"/>
</dbReference>
<feature type="binding site" evidence="13">
    <location>
        <position position="355"/>
    </location>
    <ligand>
        <name>heme</name>
        <dbReference type="ChEBI" id="CHEBI:30413"/>
    </ligand>
</feature>
<dbReference type="InterPro" id="IPR002226">
    <property type="entry name" value="Catalase_haem_BS"/>
</dbReference>
<dbReference type="EMBL" id="CP029187">
    <property type="protein sequence ID" value="AWI26792.1"/>
    <property type="molecule type" value="Genomic_DNA"/>
</dbReference>
<feature type="binding site" evidence="13">
    <location>
        <position position="158"/>
    </location>
    <ligand>
        <name>heme</name>
        <dbReference type="ChEBI" id="CHEBI:30413"/>
    </ligand>
</feature>
<dbReference type="PROSITE" id="PS00438">
    <property type="entry name" value="CATALASE_2"/>
    <property type="match status" value="1"/>
</dbReference>
<gene>
    <name evidence="17" type="primary">katE</name>
    <name evidence="17" type="ORF">HYN49_13290</name>
</gene>
<dbReference type="SMART" id="SM01060">
    <property type="entry name" value="Catalase"/>
    <property type="match status" value="1"/>
</dbReference>
<dbReference type="Pfam" id="PF18011">
    <property type="entry name" value="Catalase_C"/>
    <property type="match status" value="1"/>
</dbReference>
<name>A0A2S1SK98_9FLAO</name>
<dbReference type="AlphaFoldDB" id="A0A2S1SK98"/>
<reference evidence="17 18" key="1">
    <citation type="submission" date="2018-05" db="EMBL/GenBank/DDBJ databases">
        <title>Genome sequencing of Flavobacterium sp. HYN0049.</title>
        <authorList>
            <person name="Yi H."/>
            <person name="Baek C."/>
        </authorList>
    </citation>
    <scope>NUCLEOTIDE SEQUENCE [LARGE SCALE GENOMIC DNA]</scope>
    <source>
        <strain evidence="17 18">HYN0049</strain>
    </source>
</reference>
<dbReference type="GO" id="GO:0004096">
    <property type="term" value="F:catalase activity"/>
    <property type="evidence" value="ECO:0007669"/>
    <property type="project" value="UniProtKB-UniRule"/>
</dbReference>
<evidence type="ECO:0000256" key="7">
    <source>
        <dbReference type="ARBA" id="ARBA00023002"/>
    </source>
</evidence>
<keyword evidence="18" id="KW-1185">Reference proteome</keyword>
<dbReference type="InterPro" id="IPR043156">
    <property type="entry name" value="Catalase_clade2_helical"/>
</dbReference>
<dbReference type="Gene3D" id="2.40.180.10">
    <property type="entry name" value="Catalase core domain"/>
    <property type="match status" value="1"/>
</dbReference>
<dbReference type="CDD" id="cd03132">
    <property type="entry name" value="GATase1_catalase"/>
    <property type="match status" value="1"/>
</dbReference>
<keyword evidence="7 10" id="KW-0560">Oxidoreductase</keyword>
<comment type="function">
    <text evidence="10">Decomposes hydrogen peroxide into water and oxygen; serves to protect cells from the toxic effects of hydrogen peroxide.</text>
</comment>
<proteinExistence type="inferred from homology"/>
<accession>A0A2S1SK98</accession>
<protein>
    <recommendedName>
        <fullName evidence="3 10">Catalase</fullName>
        <ecNumber evidence="3 10">1.11.1.6</ecNumber>
    </recommendedName>
</protein>
<evidence type="ECO:0000256" key="3">
    <source>
        <dbReference type="ARBA" id="ARBA00012314"/>
    </source>
</evidence>
<dbReference type="InterPro" id="IPR020835">
    <property type="entry name" value="Catalase_sf"/>
</dbReference>
<evidence type="ECO:0000256" key="10">
    <source>
        <dbReference type="PIRNR" id="PIRNR038927"/>
    </source>
</evidence>
<dbReference type="PANTHER" id="PTHR42821">
    <property type="entry name" value="CATALASE"/>
    <property type="match status" value="1"/>
</dbReference>
<keyword evidence="5 10" id="KW-0349">Heme</keyword>
<feature type="active site" evidence="11">
    <location>
        <position position="145"/>
    </location>
</feature>
<feature type="active site" evidence="11">
    <location>
        <position position="72"/>
    </location>
</feature>
<dbReference type="SUPFAM" id="SSF52317">
    <property type="entry name" value="Class I glutamine amidotransferase-like"/>
    <property type="match status" value="1"/>
</dbReference>
<dbReference type="GO" id="GO:0042744">
    <property type="term" value="P:hydrogen peroxide catabolic process"/>
    <property type="evidence" value="ECO:0007669"/>
    <property type="project" value="UniProtKB-UniRule"/>
</dbReference>
<feature type="domain" description="Catalase core" evidence="16">
    <location>
        <begin position="25"/>
        <end position="413"/>
    </location>
</feature>
<keyword evidence="9 10" id="KW-0376">Hydrogen peroxide</keyword>
<evidence type="ECO:0000313" key="18">
    <source>
        <dbReference type="Proteomes" id="UP000244937"/>
    </source>
</evidence>
<evidence type="ECO:0000256" key="13">
    <source>
        <dbReference type="PIRSR" id="PIRSR038927-3"/>
    </source>
</evidence>
<comment type="cofactor">
    <cofactor evidence="1 10 12">
        <name>heme</name>
        <dbReference type="ChEBI" id="CHEBI:30413"/>
    </cofactor>
</comment>
<dbReference type="PIRSF" id="PIRSF038927">
    <property type="entry name" value="Catalase_clade2"/>
    <property type="match status" value="1"/>
</dbReference>
<dbReference type="Proteomes" id="UP000244937">
    <property type="component" value="Chromosome"/>
</dbReference>
<dbReference type="PANTHER" id="PTHR42821:SF1">
    <property type="entry name" value="CATALASE-B"/>
    <property type="match status" value="1"/>
</dbReference>
<dbReference type="Pfam" id="PF00199">
    <property type="entry name" value="Catalase"/>
    <property type="match status" value="1"/>
</dbReference>
<keyword evidence="4 10" id="KW-0575">Peroxidase</keyword>
<evidence type="ECO:0000256" key="9">
    <source>
        <dbReference type="ARBA" id="ARBA00023324"/>
    </source>
</evidence>
<evidence type="ECO:0000259" key="16">
    <source>
        <dbReference type="SMART" id="SM01060"/>
    </source>
</evidence>
<dbReference type="InterPro" id="IPR018028">
    <property type="entry name" value="Catalase"/>
</dbReference>
<feature type="binding site" evidence="13">
    <location>
        <position position="366"/>
    </location>
    <ligand>
        <name>heme</name>
        <dbReference type="ChEBI" id="CHEBI:30413"/>
    </ligand>
</feature>
<comment type="similarity">
    <text evidence="2">Belongs to the catalase family. HPII subfamily.</text>
</comment>
<dbReference type="FunFam" id="2.40.180.10:FF:000003">
    <property type="entry name" value="Catalase"/>
    <property type="match status" value="1"/>
</dbReference>
<dbReference type="GO" id="GO:0020037">
    <property type="term" value="F:heme binding"/>
    <property type="evidence" value="ECO:0007669"/>
    <property type="project" value="UniProtKB-UniRule"/>
</dbReference>
<feature type="binding site" evidence="13">
    <location>
        <position position="69"/>
    </location>
    <ligand>
        <name>heme</name>
        <dbReference type="ChEBI" id="CHEBI:30413"/>
    </ligand>
</feature>
<evidence type="ECO:0000256" key="4">
    <source>
        <dbReference type="ARBA" id="ARBA00022559"/>
    </source>
</evidence>
<dbReference type="InterPro" id="IPR010582">
    <property type="entry name" value="Catalase_immune_responsive"/>
</dbReference>
<dbReference type="Pfam" id="PF06628">
    <property type="entry name" value="Catalase-rel"/>
    <property type="match status" value="1"/>
</dbReference>
<dbReference type="GO" id="GO:0046872">
    <property type="term" value="F:metal ion binding"/>
    <property type="evidence" value="ECO:0007669"/>
    <property type="project" value="UniProtKB-KW"/>
</dbReference>
<evidence type="ECO:0000256" key="11">
    <source>
        <dbReference type="PIRSR" id="PIRSR038927-1"/>
    </source>
</evidence>
<dbReference type="InterPro" id="IPR024712">
    <property type="entry name" value="Catalase_clade2"/>
</dbReference>
<dbReference type="InterPro" id="IPR029062">
    <property type="entry name" value="Class_I_gatase-like"/>
</dbReference>
<evidence type="ECO:0000256" key="15">
    <source>
        <dbReference type="RuleBase" id="RU000498"/>
    </source>
</evidence>
<dbReference type="OrthoDB" id="9760293at2"/>
<evidence type="ECO:0000256" key="12">
    <source>
        <dbReference type="PIRSR" id="PIRSR038927-2"/>
    </source>
</evidence>
<dbReference type="InterPro" id="IPR024708">
    <property type="entry name" value="Catalase_AS"/>
</dbReference>
<evidence type="ECO:0000256" key="14">
    <source>
        <dbReference type="PIRSR" id="PIRSR038927-4"/>
    </source>
</evidence>
<dbReference type="Gene3D" id="1.20.1370.20">
    <property type="match status" value="1"/>
</dbReference>
<dbReference type="Gene3D" id="3.40.50.880">
    <property type="match status" value="1"/>
</dbReference>
<dbReference type="GO" id="GO:0006979">
    <property type="term" value="P:response to oxidative stress"/>
    <property type="evidence" value="ECO:0007669"/>
    <property type="project" value="InterPro"/>
</dbReference>
<comment type="catalytic activity">
    <reaction evidence="10 15">
        <text>2 H2O2 = O2 + 2 H2O</text>
        <dbReference type="Rhea" id="RHEA:20309"/>
        <dbReference type="ChEBI" id="CHEBI:15377"/>
        <dbReference type="ChEBI" id="CHEBI:15379"/>
        <dbReference type="ChEBI" id="CHEBI:16240"/>
        <dbReference type="EC" id="1.11.1.6"/>
    </reaction>
</comment>
<dbReference type="GO" id="GO:0005829">
    <property type="term" value="C:cytosol"/>
    <property type="evidence" value="ECO:0007669"/>
    <property type="project" value="TreeGrafter"/>
</dbReference>
<keyword evidence="6 10" id="KW-0479">Metal-binding</keyword>